<dbReference type="PANTHER" id="PTHR44591">
    <property type="entry name" value="STRESS RESPONSE REGULATOR PROTEIN 1"/>
    <property type="match status" value="1"/>
</dbReference>
<dbReference type="InterPro" id="IPR001789">
    <property type="entry name" value="Sig_transdc_resp-reg_receiver"/>
</dbReference>
<dbReference type="GO" id="GO:0000160">
    <property type="term" value="P:phosphorelay signal transduction system"/>
    <property type="evidence" value="ECO:0007669"/>
    <property type="project" value="InterPro"/>
</dbReference>
<dbReference type="HOGENOM" id="CLU_000445_69_1_2"/>
<name>Q2FSU0_METHJ</name>
<dbReference type="SMART" id="SM00448">
    <property type="entry name" value="REC"/>
    <property type="match status" value="1"/>
</dbReference>
<dbReference type="InParanoid" id="Q2FSU0"/>
<dbReference type="STRING" id="323259.Mhun_2638"/>
<evidence type="ECO:0000259" key="3">
    <source>
        <dbReference type="PROSITE" id="PS50110"/>
    </source>
</evidence>
<organism evidence="4 5">
    <name type="scientific">Methanospirillum hungatei JF-1 (strain ATCC 27890 / DSM 864 / NBRC 100397 / JF-1)</name>
    <dbReference type="NCBI Taxonomy" id="323259"/>
    <lineage>
        <taxon>Archaea</taxon>
        <taxon>Methanobacteriati</taxon>
        <taxon>Methanobacteriota</taxon>
        <taxon>Stenosarchaea group</taxon>
        <taxon>Methanomicrobia</taxon>
        <taxon>Methanomicrobiales</taxon>
        <taxon>Methanospirillaceae</taxon>
        <taxon>Methanospirillum</taxon>
    </lineage>
</organism>
<dbReference type="PROSITE" id="PS50110">
    <property type="entry name" value="RESPONSE_REGULATORY"/>
    <property type="match status" value="1"/>
</dbReference>
<sequence>MHKFIVLDNSIYHIGYMHILLIDDNEKLCILYQKLLTRGGHETRIETHAKDAIEAIRTARPDIILLDIMMEPVSGWDVLEMIRSTPDVADIPVIILTGKVLTPQEAVKYGMMIEGFVMKPLERTMLLKAIDDIREVIEESEERYSKAISSGLPPEKAAACRDAIKKNNILLFLRDNLSKQEQLLKNEADDNLEILHSLDGLKEMIATEYQKIHKIMENCP</sequence>
<dbReference type="PANTHER" id="PTHR44591:SF3">
    <property type="entry name" value="RESPONSE REGULATORY DOMAIN-CONTAINING PROTEIN"/>
    <property type="match status" value="1"/>
</dbReference>
<dbReference type="KEGG" id="mhu:Mhun_2638"/>
<evidence type="ECO:0000256" key="1">
    <source>
        <dbReference type="ARBA" id="ARBA00022553"/>
    </source>
</evidence>
<dbReference type="AlphaFoldDB" id="Q2FSU0"/>
<dbReference type="EnsemblBacteria" id="ABD42335">
    <property type="protein sequence ID" value="ABD42335"/>
    <property type="gene ID" value="Mhun_2638"/>
</dbReference>
<reference evidence="5" key="1">
    <citation type="journal article" date="2016" name="Stand. Genomic Sci.">
        <title>Complete genome sequence of Methanospirillum hungatei type strain JF1.</title>
        <authorList>
            <person name="Gunsalus R.P."/>
            <person name="Cook L.E."/>
            <person name="Crable B."/>
            <person name="Rohlin L."/>
            <person name="McDonald E."/>
            <person name="Mouttaki H."/>
            <person name="Sieber J.R."/>
            <person name="Poweleit N."/>
            <person name="Zhou H."/>
            <person name="Lapidus A.L."/>
            <person name="Daligault H.E."/>
            <person name="Land M."/>
            <person name="Gilna P."/>
            <person name="Ivanova N."/>
            <person name="Kyrpides N."/>
            <person name="Culley D.E."/>
            <person name="McInerney M.J."/>
        </authorList>
    </citation>
    <scope>NUCLEOTIDE SEQUENCE [LARGE SCALE GENOMIC DNA]</scope>
    <source>
        <strain evidence="5">ATCC 27890 / DSM 864 / NBRC 100397 / JF-1</strain>
    </source>
</reference>
<dbReference type="EMBL" id="CP000254">
    <property type="protein sequence ID" value="ABD42335.1"/>
    <property type="molecule type" value="Genomic_DNA"/>
</dbReference>
<evidence type="ECO:0000313" key="5">
    <source>
        <dbReference type="Proteomes" id="UP000001941"/>
    </source>
</evidence>
<keyword evidence="1 2" id="KW-0597">Phosphoprotein</keyword>
<dbReference type="eggNOG" id="arCOG02597">
    <property type="taxonomic scope" value="Archaea"/>
</dbReference>
<keyword evidence="5" id="KW-1185">Reference proteome</keyword>
<accession>Q2FSU0</accession>
<proteinExistence type="predicted"/>
<dbReference type="Gene3D" id="3.40.50.2300">
    <property type="match status" value="1"/>
</dbReference>
<protein>
    <submittedName>
        <fullName evidence="4">Response regulator receiver domain protein (CheY-like)</fullName>
    </submittedName>
</protein>
<evidence type="ECO:0000313" key="4">
    <source>
        <dbReference type="EMBL" id="ABD42335.1"/>
    </source>
</evidence>
<feature type="domain" description="Response regulatory" evidence="3">
    <location>
        <begin position="18"/>
        <end position="134"/>
    </location>
</feature>
<evidence type="ECO:0000256" key="2">
    <source>
        <dbReference type="PROSITE-ProRule" id="PRU00169"/>
    </source>
</evidence>
<feature type="modified residue" description="4-aspartylphosphate" evidence="2">
    <location>
        <position position="67"/>
    </location>
</feature>
<dbReference type="InterPro" id="IPR011006">
    <property type="entry name" value="CheY-like_superfamily"/>
</dbReference>
<dbReference type="SUPFAM" id="SSF52172">
    <property type="entry name" value="CheY-like"/>
    <property type="match status" value="1"/>
</dbReference>
<gene>
    <name evidence="4" type="ordered locus">Mhun_2638</name>
</gene>
<dbReference type="Proteomes" id="UP000001941">
    <property type="component" value="Chromosome"/>
</dbReference>
<dbReference type="InterPro" id="IPR050595">
    <property type="entry name" value="Bact_response_regulator"/>
</dbReference>
<dbReference type="CDD" id="cd00156">
    <property type="entry name" value="REC"/>
    <property type="match status" value="1"/>
</dbReference>
<dbReference type="Pfam" id="PF00072">
    <property type="entry name" value="Response_reg"/>
    <property type="match status" value="1"/>
</dbReference>